<reference evidence="3" key="1">
    <citation type="submission" date="2020-04" db="EMBL/GenBank/DDBJ databases">
        <title>Analysis of mating type loci in Filobasidium floriforme.</title>
        <authorList>
            <person name="Nowrousian M."/>
        </authorList>
    </citation>
    <scope>NUCLEOTIDE SEQUENCE</scope>
    <source>
        <strain evidence="3">CBS 6242</strain>
    </source>
</reference>
<feature type="compositionally biased region" description="Basic and acidic residues" evidence="1">
    <location>
        <begin position="248"/>
        <end position="257"/>
    </location>
</feature>
<dbReference type="PANTHER" id="PTHR28147:SF1">
    <property type="entry name" value="N-GLYCOSYLATION PROTEIN EOS1"/>
    <property type="match status" value="1"/>
</dbReference>
<dbReference type="GO" id="GO:0006487">
    <property type="term" value="P:protein N-linked glycosylation"/>
    <property type="evidence" value="ECO:0007669"/>
    <property type="project" value="TreeGrafter"/>
</dbReference>
<keyword evidence="4" id="KW-1185">Reference proteome</keyword>
<feature type="region of interest" description="Disordered" evidence="1">
    <location>
        <begin position="75"/>
        <end position="143"/>
    </location>
</feature>
<dbReference type="EMBL" id="JABELV010000087">
    <property type="protein sequence ID" value="KAG7531597.1"/>
    <property type="molecule type" value="Genomic_DNA"/>
</dbReference>
<proteinExistence type="predicted"/>
<keyword evidence="2" id="KW-1133">Transmembrane helix</keyword>
<dbReference type="Proteomes" id="UP000812966">
    <property type="component" value="Unassembled WGS sequence"/>
</dbReference>
<evidence type="ECO:0000256" key="1">
    <source>
        <dbReference type="SAM" id="MobiDB-lite"/>
    </source>
</evidence>
<gene>
    <name evidence="3" type="ORF">FFLO_04256</name>
</gene>
<dbReference type="PANTHER" id="PTHR28147">
    <property type="entry name" value="N-GLYCOSYLATION PROTEIN EOS1"/>
    <property type="match status" value="1"/>
</dbReference>
<dbReference type="Pfam" id="PF12326">
    <property type="entry name" value="EOS1"/>
    <property type="match status" value="1"/>
</dbReference>
<organism evidence="3 4">
    <name type="scientific">Filobasidium floriforme</name>
    <dbReference type="NCBI Taxonomy" id="5210"/>
    <lineage>
        <taxon>Eukaryota</taxon>
        <taxon>Fungi</taxon>
        <taxon>Dikarya</taxon>
        <taxon>Basidiomycota</taxon>
        <taxon>Agaricomycotina</taxon>
        <taxon>Tremellomycetes</taxon>
        <taxon>Filobasidiales</taxon>
        <taxon>Filobasidiaceae</taxon>
        <taxon>Filobasidium</taxon>
    </lineage>
</organism>
<dbReference type="InterPro" id="IPR021100">
    <property type="entry name" value="N-glycosylation_EOS1"/>
</dbReference>
<feature type="transmembrane region" description="Helical" evidence="2">
    <location>
        <begin position="547"/>
        <end position="568"/>
    </location>
</feature>
<evidence type="ECO:0000313" key="3">
    <source>
        <dbReference type="EMBL" id="KAG7531597.1"/>
    </source>
</evidence>
<feature type="transmembrane region" description="Helical" evidence="2">
    <location>
        <begin position="414"/>
        <end position="436"/>
    </location>
</feature>
<name>A0A8K0JJ94_9TREE</name>
<sequence>MISLGIQGRDAFHCMLLEKAQSVNTGFEAVRPSEASIMGGNGIGLSIQDPGYSSGEATVTPESILSKPRIRLASVSRSNLRRRGGAEPANRNGLDRASGLSEAQRFSPTELGVATASEAPNAGGSSHVKSLAAAREEKPHQSMQTPLAWNALYDNDGEVLSQSALRLRNRSTDPEQKASPTPTQIKHGLVRSLSFESRSGKPYALESLQYQRTGAFLGLERSDVLQSGHVSAEAPPSRQSYSSTAENTPRKASDTRRQMRIPARRLSEGSSCGSGYALRPKLNRNFSSTNSVNSHWSRLSANDTDGLSSNTEFDDRSITDIRLLARLGYNTKPSGKSMYSTEDPASPLSEDGFRLSGARSTLAFGPKRDAAAKKPIILPILLLGLRLLAVVPATVGSLAILWSILQGETKGAQAVANALMALPWAVLTGIFCFELTSGLSQRWLLHYALAPTCLRLLSLQSLCWPCTFLTLRYIGSIDILLGWIVVATTTACSRSVQIWVTSNVPDRVQPRSNEAEKTVAVATTTPRDVKESARERFWDWQEIGQVVWVRVAVLYAVTTWFLLGARLYF</sequence>
<protein>
    <submittedName>
        <fullName evidence="3">Uncharacterized protein</fullName>
    </submittedName>
</protein>
<evidence type="ECO:0000256" key="2">
    <source>
        <dbReference type="SAM" id="Phobius"/>
    </source>
</evidence>
<accession>A0A8K0JJ94</accession>
<dbReference type="GO" id="GO:0034599">
    <property type="term" value="P:cellular response to oxidative stress"/>
    <property type="evidence" value="ECO:0007669"/>
    <property type="project" value="InterPro"/>
</dbReference>
<keyword evidence="2" id="KW-0812">Transmembrane</keyword>
<feature type="compositionally biased region" description="Polar residues" evidence="1">
    <location>
        <begin position="237"/>
        <end position="247"/>
    </location>
</feature>
<comment type="caution">
    <text evidence="3">The sequence shown here is derived from an EMBL/GenBank/DDBJ whole genome shotgun (WGS) entry which is preliminary data.</text>
</comment>
<evidence type="ECO:0000313" key="4">
    <source>
        <dbReference type="Proteomes" id="UP000812966"/>
    </source>
</evidence>
<feature type="region of interest" description="Disordered" evidence="1">
    <location>
        <begin position="227"/>
        <end position="274"/>
    </location>
</feature>
<keyword evidence="2" id="KW-0472">Membrane</keyword>
<dbReference type="AlphaFoldDB" id="A0A8K0JJ94"/>
<dbReference type="GO" id="GO:0005789">
    <property type="term" value="C:endoplasmic reticulum membrane"/>
    <property type="evidence" value="ECO:0007669"/>
    <property type="project" value="InterPro"/>
</dbReference>
<feature type="transmembrane region" description="Helical" evidence="2">
    <location>
        <begin position="376"/>
        <end position="402"/>
    </location>
</feature>